<evidence type="ECO:0000313" key="1">
    <source>
        <dbReference type="EMBL" id="KAG2640904.1"/>
    </source>
</evidence>
<reference evidence="1" key="1">
    <citation type="submission" date="2020-05" db="EMBL/GenBank/DDBJ databases">
        <title>WGS assembly of Panicum virgatum.</title>
        <authorList>
            <person name="Lovell J.T."/>
            <person name="Jenkins J."/>
            <person name="Shu S."/>
            <person name="Juenger T.E."/>
            <person name="Schmutz J."/>
        </authorList>
    </citation>
    <scope>NUCLEOTIDE SEQUENCE</scope>
    <source>
        <strain evidence="1">AP13</strain>
    </source>
</reference>
<keyword evidence="2" id="KW-1185">Reference proteome</keyword>
<accession>A0A8T0W6B4</accession>
<sequence>MFSEMVRQVQQTQKSFQQHKYHLHGLYMDHLPGEFESASLFLTMPMVSSCASVSTVRKQMDRKECDAMTVPKHNMAQQCRCVHILATILMHPTLTDDAHETIIVVSMVR</sequence>
<comment type="caution">
    <text evidence="1">The sequence shown here is derived from an EMBL/GenBank/DDBJ whole genome shotgun (WGS) entry which is preliminary data.</text>
</comment>
<proteinExistence type="predicted"/>
<dbReference type="EMBL" id="CM029039">
    <property type="protein sequence ID" value="KAG2640904.1"/>
    <property type="molecule type" value="Genomic_DNA"/>
</dbReference>
<dbReference type="Proteomes" id="UP000823388">
    <property type="component" value="Chromosome 2K"/>
</dbReference>
<evidence type="ECO:0000313" key="2">
    <source>
        <dbReference type="Proteomes" id="UP000823388"/>
    </source>
</evidence>
<dbReference type="AlphaFoldDB" id="A0A8T0W6B4"/>
<gene>
    <name evidence="1" type="ORF">PVAP13_2KG126860</name>
</gene>
<protein>
    <submittedName>
        <fullName evidence="1">Uncharacterized protein</fullName>
    </submittedName>
</protein>
<organism evidence="1 2">
    <name type="scientific">Panicum virgatum</name>
    <name type="common">Blackwell switchgrass</name>
    <dbReference type="NCBI Taxonomy" id="38727"/>
    <lineage>
        <taxon>Eukaryota</taxon>
        <taxon>Viridiplantae</taxon>
        <taxon>Streptophyta</taxon>
        <taxon>Embryophyta</taxon>
        <taxon>Tracheophyta</taxon>
        <taxon>Spermatophyta</taxon>
        <taxon>Magnoliopsida</taxon>
        <taxon>Liliopsida</taxon>
        <taxon>Poales</taxon>
        <taxon>Poaceae</taxon>
        <taxon>PACMAD clade</taxon>
        <taxon>Panicoideae</taxon>
        <taxon>Panicodae</taxon>
        <taxon>Paniceae</taxon>
        <taxon>Panicinae</taxon>
        <taxon>Panicum</taxon>
        <taxon>Panicum sect. Hiantes</taxon>
    </lineage>
</organism>
<name>A0A8T0W6B4_PANVG</name>